<dbReference type="Gene3D" id="3.30.200.20">
    <property type="entry name" value="Phosphorylase Kinase, domain 1"/>
    <property type="match status" value="1"/>
</dbReference>
<dbReference type="GO" id="GO:0002229">
    <property type="term" value="P:defense response to oomycetes"/>
    <property type="evidence" value="ECO:0007669"/>
    <property type="project" value="UniProtKB-ARBA"/>
</dbReference>
<dbReference type="EMBL" id="OX459125">
    <property type="protein sequence ID" value="CAI9116488.1"/>
    <property type="molecule type" value="Genomic_DNA"/>
</dbReference>
<feature type="domain" description="Protein kinase" evidence="19">
    <location>
        <begin position="99"/>
        <end position="389"/>
    </location>
</feature>
<evidence type="ECO:0000256" key="6">
    <source>
        <dbReference type="ARBA" id="ARBA00022679"/>
    </source>
</evidence>
<accession>A0AAV1E9V6</accession>
<evidence type="ECO:0000256" key="10">
    <source>
        <dbReference type="ARBA" id="ARBA00022777"/>
    </source>
</evidence>
<feature type="binding site" evidence="16">
    <location>
        <position position="128"/>
    </location>
    <ligand>
        <name>ATP</name>
        <dbReference type="ChEBI" id="CHEBI:30616"/>
    </ligand>
</feature>
<evidence type="ECO:0000256" key="18">
    <source>
        <dbReference type="SAM" id="Phobius"/>
    </source>
</evidence>
<evidence type="ECO:0000256" key="2">
    <source>
        <dbReference type="ARBA" id="ARBA00008536"/>
    </source>
</evidence>
<dbReference type="SMART" id="SM00220">
    <property type="entry name" value="S_TKc"/>
    <property type="match status" value="1"/>
</dbReference>
<keyword evidence="10" id="KW-0418">Kinase</keyword>
<organism evidence="20 21">
    <name type="scientific">Oldenlandia corymbosa var. corymbosa</name>
    <dbReference type="NCBI Taxonomy" id="529605"/>
    <lineage>
        <taxon>Eukaryota</taxon>
        <taxon>Viridiplantae</taxon>
        <taxon>Streptophyta</taxon>
        <taxon>Embryophyta</taxon>
        <taxon>Tracheophyta</taxon>
        <taxon>Spermatophyta</taxon>
        <taxon>Magnoliopsida</taxon>
        <taxon>eudicotyledons</taxon>
        <taxon>Gunneridae</taxon>
        <taxon>Pentapetalae</taxon>
        <taxon>asterids</taxon>
        <taxon>lamiids</taxon>
        <taxon>Gentianales</taxon>
        <taxon>Rubiaceae</taxon>
        <taxon>Rubioideae</taxon>
        <taxon>Spermacoceae</taxon>
        <taxon>Hedyotis-Oldenlandia complex</taxon>
        <taxon>Oldenlandia</taxon>
    </lineage>
</organism>
<evidence type="ECO:0000256" key="9">
    <source>
        <dbReference type="ARBA" id="ARBA00022741"/>
    </source>
</evidence>
<keyword evidence="8" id="KW-0732">Signal</keyword>
<evidence type="ECO:0000256" key="1">
    <source>
        <dbReference type="ARBA" id="ARBA00004251"/>
    </source>
</evidence>
<evidence type="ECO:0000259" key="19">
    <source>
        <dbReference type="PROSITE" id="PS50011"/>
    </source>
</evidence>
<evidence type="ECO:0000256" key="15">
    <source>
        <dbReference type="ARBA" id="ARBA00023180"/>
    </source>
</evidence>
<dbReference type="PROSITE" id="PS00107">
    <property type="entry name" value="PROTEIN_KINASE_ATP"/>
    <property type="match status" value="1"/>
</dbReference>
<evidence type="ECO:0000256" key="5">
    <source>
        <dbReference type="ARBA" id="ARBA00022527"/>
    </source>
</evidence>
<dbReference type="FunFam" id="3.30.200.20:FF:000745">
    <property type="entry name" value="Phytosulfokine receptor 2"/>
    <property type="match status" value="1"/>
</dbReference>
<protein>
    <submittedName>
        <fullName evidence="20">OLC1v1017649C1</fullName>
    </submittedName>
</protein>
<keyword evidence="7 18" id="KW-0812">Transmembrane</keyword>
<dbReference type="GO" id="GO:0005886">
    <property type="term" value="C:plasma membrane"/>
    <property type="evidence" value="ECO:0007669"/>
    <property type="project" value="UniProtKB-SubCell"/>
</dbReference>
<keyword evidence="5 17" id="KW-0723">Serine/threonine-protein kinase</keyword>
<evidence type="ECO:0000256" key="11">
    <source>
        <dbReference type="ARBA" id="ARBA00022840"/>
    </source>
</evidence>
<dbReference type="InterPro" id="IPR001245">
    <property type="entry name" value="Ser-Thr/Tyr_kinase_cat_dom"/>
</dbReference>
<keyword evidence="9 16" id="KW-0547">Nucleotide-binding</keyword>
<keyword evidence="13 18" id="KW-0472">Membrane</keyword>
<keyword evidence="11 16" id="KW-0067">ATP-binding</keyword>
<evidence type="ECO:0000256" key="4">
    <source>
        <dbReference type="ARBA" id="ARBA00022475"/>
    </source>
</evidence>
<dbReference type="CDD" id="cd14066">
    <property type="entry name" value="STKc_IRAK"/>
    <property type="match status" value="1"/>
</dbReference>
<sequence>MDSSLQSIIAAIASFIVVTCLFAVTFMICKAASKRQRVLNQQRLPVRTTRAIRSRTVPDNNHPKKDPDLNSITIGESATFDPALSKVSIEELVRATANFSPELIVGDGSFGYVYKAKLSSGVMVAVKKLSADAFQGFREFRAEMETLGKIVHPNIVKILGYCATGSERILVYEYVAQGSLDQWLHDTSSSSEDDVGLSGVRFPLPWSTRIKIIQGIARGLAFMHSLETPIIHRDIKASNVLLDENFVAHIADFGLARRMEGSHSHVSTQVAGTMGYIPPEYLSGATMATMMGDVYSFGVLMLEIITGKRPNFPFKGEDGKEIRLVQWVHSMVVKEQYVEMVDANILKSELKQNEVMEVVTIATMCATENGKIRPSMEEVVQELDGIPTT</sequence>
<gene>
    <name evidence="20" type="ORF">OLC1_LOCUS22771</name>
</gene>
<dbReference type="PANTHER" id="PTHR48006:SF47">
    <property type="entry name" value="PHYTOSULFOKINE RECEPTOR 2-LIKE"/>
    <property type="match status" value="1"/>
</dbReference>
<dbReference type="GO" id="GO:0004674">
    <property type="term" value="F:protein serine/threonine kinase activity"/>
    <property type="evidence" value="ECO:0007669"/>
    <property type="project" value="UniProtKB-KW"/>
</dbReference>
<comment type="subcellular location">
    <subcellularLocation>
        <location evidence="1">Cell membrane</location>
        <topology evidence="1">Single-pass type I membrane protein</topology>
    </subcellularLocation>
</comment>
<dbReference type="InterPro" id="IPR008271">
    <property type="entry name" value="Ser/Thr_kinase_AS"/>
</dbReference>
<evidence type="ECO:0000313" key="20">
    <source>
        <dbReference type="EMBL" id="CAI9116488.1"/>
    </source>
</evidence>
<keyword evidence="12 18" id="KW-1133">Transmembrane helix</keyword>
<evidence type="ECO:0000256" key="3">
    <source>
        <dbReference type="ARBA" id="ARBA00010217"/>
    </source>
</evidence>
<evidence type="ECO:0000256" key="13">
    <source>
        <dbReference type="ARBA" id="ARBA00023136"/>
    </source>
</evidence>
<name>A0AAV1E9V6_OLDCO</name>
<dbReference type="InterPro" id="IPR017441">
    <property type="entry name" value="Protein_kinase_ATP_BS"/>
</dbReference>
<dbReference type="AlphaFoldDB" id="A0AAV1E9V6"/>
<keyword evidence="4" id="KW-1003">Cell membrane</keyword>
<comment type="similarity">
    <text evidence="3">In the C-terminal section; belongs to the protein kinase superfamily. Ser/Thr protein kinase family.</text>
</comment>
<dbReference type="InterPro" id="IPR000719">
    <property type="entry name" value="Prot_kinase_dom"/>
</dbReference>
<evidence type="ECO:0000256" key="7">
    <source>
        <dbReference type="ARBA" id="ARBA00022692"/>
    </source>
</evidence>
<dbReference type="Proteomes" id="UP001161247">
    <property type="component" value="Chromosome 8"/>
</dbReference>
<evidence type="ECO:0000256" key="14">
    <source>
        <dbReference type="ARBA" id="ARBA00023170"/>
    </source>
</evidence>
<dbReference type="InterPro" id="IPR051824">
    <property type="entry name" value="LRR_Rcpt-Like_S/T_Kinase"/>
</dbReference>
<keyword evidence="15" id="KW-0325">Glycoprotein</keyword>
<dbReference type="Pfam" id="PF07714">
    <property type="entry name" value="PK_Tyr_Ser-Thr"/>
    <property type="match status" value="1"/>
</dbReference>
<dbReference type="PANTHER" id="PTHR48006">
    <property type="entry name" value="LEUCINE-RICH REPEAT-CONTAINING PROTEIN DDB_G0281931-RELATED"/>
    <property type="match status" value="1"/>
</dbReference>
<evidence type="ECO:0000256" key="12">
    <source>
        <dbReference type="ARBA" id="ARBA00022989"/>
    </source>
</evidence>
<keyword evidence="6" id="KW-0808">Transferase</keyword>
<evidence type="ECO:0000313" key="21">
    <source>
        <dbReference type="Proteomes" id="UP001161247"/>
    </source>
</evidence>
<dbReference type="GO" id="GO:0005524">
    <property type="term" value="F:ATP binding"/>
    <property type="evidence" value="ECO:0007669"/>
    <property type="project" value="UniProtKB-UniRule"/>
</dbReference>
<proteinExistence type="inferred from homology"/>
<evidence type="ECO:0000256" key="16">
    <source>
        <dbReference type="PROSITE-ProRule" id="PRU10141"/>
    </source>
</evidence>
<feature type="transmembrane region" description="Helical" evidence="18">
    <location>
        <begin position="6"/>
        <end position="29"/>
    </location>
</feature>
<dbReference type="InterPro" id="IPR011009">
    <property type="entry name" value="Kinase-like_dom_sf"/>
</dbReference>
<evidence type="ECO:0000256" key="8">
    <source>
        <dbReference type="ARBA" id="ARBA00022729"/>
    </source>
</evidence>
<keyword evidence="14" id="KW-0675">Receptor</keyword>
<comment type="similarity">
    <text evidence="17">Belongs to the protein kinase superfamily.</text>
</comment>
<comment type="similarity">
    <text evidence="2">In the N-terminal section; belongs to the leguminous lectin family.</text>
</comment>
<dbReference type="PROSITE" id="PS00108">
    <property type="entry name" value="PROTEIN_KINASE_ST"/>
    <property type="match status" value="1"/>
</dbReference>
<dbReference type="SUPFAM" id="SSF56112">
    <property type="entry name" value="Protein kinase-like (PK-like)"/>
    <property type="match status" value="1"/>
</dbReference>
<dbReference type="PROSITE" id="PS50011">
    <property type="entry name" value="PROTEIN_KINASE_DOM"/>
    <property type="match status" value="1"/>
</dbReference>
<dbReference type="FunFam" id="1.10.510.10:FF:000240">
    <property type="entry name" value="Lectin-domain containing receptor kinase A4.3"/>
    <property type="match status" value="1"/>
</dbReference>
<dbReference type="Gene3D" id="1.10.510.10">
    <property type="entry name" value="Transferase(Phosphotransferase) domain 1"/>
    <property type="match status" value="1"/>
</dbReference>
<keyword evidence="21" id="KW-1185">Reference proteome</keyword>
<reference evidence="20" key="1">
    <citation type="submission" date="2023-03" db="EMBL/GenBank/DDBJ databases">
        <authorList>
            <person name="Julca I."/>
        </authorList>
    </citation>
    <scope>NUCLEOTIDE SEQUENCE</scope>
</reference>
<evidence type="ECO:0000256" key="17">
    <source>
        <dbReference type="RuleBase" id="RU000304"/>
    </source>
</evidence>